<keyword evidence="1" id="KW-1133">Transmembrane helix</keyword>
<feature type="transmembrane region" description="Helical" evidence="1">
    <location>
        <begin position="116"/>
        <end position="133"/>
    </location>
</feature>
<dbReference type="PANTHER" id="PTHR44395">
    <property type="match status" value="1"/>
</dbReference>
<comment type="caution">
    <text evidence="2">The sequence shown here is derived from an EMBL/GenBank/DDBJ whole genome shotgun (WGS) entry which is preliminary data.</text>
</comment>
<dbReference type="PANTHER" id="PTHR44395:SF1">
    <property type="entry name" value="PROTEIN O-MANNOSYL-TRANSFERASE TMTC3"/>
    <property type="match status" value="1"/>
</dbReference>
<feature type="transmembrane region" description="Helical" evidence="1">
    <location>
        <begin position="88"/>
        <end position="109"/>
    </location>
</feature>
<keyword evidence="1" id="KW-0812">Transmembrane</keyword>
<dbReference type="GO" id="GO:0035269">
    <property type="term" value="P:protein O-linked glycosylation via mannose"/>
    <property type="evidence" value="ECO:0007669"/>
    <property type="project" value="TreeGrafter"/>
</dbReference>
<dbReference type="AlphaFoldDB" id="A0A2G9YHX9"/>
<evidence type="ECO:0008006" key="4">
    <source>
        <dbReference type="Google" id="ProtNLM"/>
    </source>
</evidence>
<reference evidence="2 3" key="1">
    <citation type="submission" date="2017-09" db="EMBL/GenBank/DDBJ databases">
        <title>Depth-based differentiation of microbial function through sediment-hosted aquifers and enrichment of novel symbionts in the deep terrestrial subsurface.</title>
        <authorList>
            <person name="Probst A.J."/>
            <person name="Ladd B."/>
            <person name="Jarett J.K."/>
            <person name="Geller-Mcgrath D.E."/>
            <person name="Sieber C.M."/>
            <person name="Emerson J.B."/>
            <person name="Anantharaman K."/>
            <person name="Thomas B.C."/>
            <person name="Malmstrom R."/>
            <person name="Stieglmeier M."/>
            <person name="Klingl A."/>
            <person name="Woyke T."/>
            <person name="Ryan C.M."/>
            <person name="Banfield J.F."/>
        </authorList>
    </citation>
    <scope>NUCLEOTIDE SEQUENCE [LARGE SCALE GENOMIC DNA]</scope>
    <source>
        <strain evidence="2">CG23_combo_of_CG06-09_8_20_14_all_41_10</strain>
    </source>
</reference>
<feature type="transmembrane region" description="Helical" evidence="1">
    <location>
        <begin position="215"/>
        <end position="240"/>
    </location>
</feature>
<feature type="transmembrane region" description="Helical" evidence="1">
    <location>
        <begin position="170"/>
        <end position="203"/>
    </location>
</feature>
<feature type="transmembrane region" description="Helical" evidence="1">
    <location>
        <begin position="139"/>
        <end position="158"/>
    </location>
</feature>
<proteinExistence type="predicted"/>
<gene>
    <name evidence="2" type="ORF">COX41_06170</name>
</gene>
<feature type="non-terminal residue" evidence="2">
    <location>
        <position position="313"/>
    </location>
</feature>
<name>A0A2G9YHX9_9BACT</name>
<keyword evidence="1" id="KW-0472">Membrane</keyword>
<feature type="transmembrane region" description="Helical" evidence="1">
    <location>
        <begin position="288"/>
        <end position="310"/>
    </location>
</feature>
<evidence type="ECO:0000313" key="2">
    <source>
        <dbReference type="EMBL" id="PIP18826.1"/>
    </source>
</evidence>
<feature type="transmembrane region" description="Helical" evidence="1">
    <location>
        <begin position="252"/>
        <end position="276"/>
    </location>
</feature>
<protein>
    <recommendedName>
        <fullName evidence="4">Glycosyltransferase RgtA/B/C/D-like domain-containing protein</fullName>
    </recommendedName>
</protein>
<organism evidence="2 3">
    <name type="scientific">Candidatus Sherwoodlollariibacterium unditelluris</name>
    <dbReference type="NCBI Taxonomy" id="1974757"/>
    <lineage>
        <taxon>Bacteria</taxon>
        <taxon>Pseudomonadati</taxon>
        <taxon>Candidatus Omnitrophota</taxon>
        <taxon>Candidatus Sherwoodlollariibacterium</taxon>
    </lineage>
</organism>
<accession>A0A2G9YHX9</accession>
<sequence>MPKLRVLLVFLAISALCFIAYSNSLHNPFIWDDVGLIIRNPLIQDWHNWLKAFSSDLYAGTVASSNFYRPIQTLSFIWDYHFWQLNPYGYHLTNILLQILVSFSVFLFLRRIVGSVNISFLSAALFSVSPLNTEAVTYVSGRAEMLMGLFLISSLLLFIKAEDKRHKVKLIYLILSYAAFILALLSKELSLVFPLVILAYLFYYCSDKFKKPLGILKPVLPFIIIALSYIALRLTVFNFVTLRPPALTRYPLILRITVLPKVIFTYFKLLILPVGLHMSWELIRPTSFFGIFLFWFALGLICVACWRILFYKR</sequence>
<evidence type="ECO:0000256" key="1">
    <source>
        <dbReference type="SAM" id="Phobius"/>
    </source>
</evidence>
<dbReference type="GO" id="GO:0000030">
    <property type="term" value="F:mannosyltransferase activity"/>
    <property type="evidence" value="ECO:0007669"/>
    <property type="project" value="TreeGrafter"/>
</dbReference>
<dbReference type="Proteomes" id="UP000231292">
    <property type="component" value="Unassembled WGS sequence"/>
</dbReference>
<dbReference type="EMBL" id="PCRK01000158">
    <property type="protein sequence ID" value="PIP18826.1"/>
    <property type="molecule type" value="Genomic_DNA"/>
</dbReference>
<evidence type="ECO:0000313" key="3">
    <source>
        <dbReference type="Proteomes" id="UP000231292"/>
    </source>
</evidence>